<comment type="caution">
    <text evidence="2">The sequence shown here is derived from an EMBL/GenBank/DDBJ whole genome shotgun (WGS) entry which is preliminary data.</text>
</comment>
<protein>
    <submittedName>
        <fullName evidence="2">Uncharacterized protein</fullName>
    </submittedName>
</protein>
<dbReference type="EMBL" id="JAVDRP010000023">
    <property type="protein sequence ID" value="MDR6412758.1"/>
    <property type="molecule type" value="Genomic_DNA"/>
</dbReference>
<dbReference type="Proteomes" id="UP001264340">
    <property type="component" value="Unassembled WGS sequence"/>
</dbReference>
<evidence type="ECO:0000256" key="1">
    <source>
        <dbReference type="SAM" id="MobiDB-lite"/>
    </source>
</evidence>
<proteinExistence type="predicted"/>
<accession>A0ABU1M165</accession>
<organism evidence="2 3">
    <name type="scientific">Paraburkholderia terricola</name>
    <dbReference type="NCBI Taxonomy" id="169427"/>
    <lineage>
        <taxon>Bacteria</taxon>
        <taxon>Pseudomonadati</taxon>
        <taxon>Pseudomonadota</taxon>
        <taxon>Betaproteobacteria</taxon>
        <taxon>Burkholderiales</taxon>
        <taxon>Burkholderiaceae</taxon>
        <taxon>Paraburkholderia</taxon>
    </lineage>
</organism>
<name>A0ABU1M165_9BURK</name>
<evidence type="ECO:0000313" key="3">
    <source>
        <dbReference type="Proteomes" id="UP001264340"/>
    </source>
</evidence>
<sequence length="37" mass="4325">MFKKLDAQPHEILHVSPSPRYDPMSAHDLQHIRSRDA</sequence>
<feature type="compositionally biased region" description="Basic and acidic residues" evidence="1">
    <location>
        <begin position="28"/>
        <end position="37"/>
    </location>
</feature>
<evidence type="ECO:0000313" key="2">
    <source>
        <dbReference type="EMBL" id="MDR6412758.1"/>
    </source>
</evidence>
<feature type="region of interest" description="Disordered" evidence="1">
    <location>
        <begin position="1"/>
        <end position="37"/>
    </location>
</feature>
<feature type="compositionally biased region" description="Basic and acidic residues" evidence="1">
    <location>
        <begin position="1"/>
        <end position="13"/>
    </location>
</feature>
<gene>
    <name evidence="2" type="ORF">J2804_006194</name>
</gene>
<reference evidence="2 3" key="1">
    <citation type="submission" date="2023-07" db="EMBL/GenBank/DDBJ databases">
        <title>Sorghum-associated microbial communities from plants grown in Nebraska, USA.</title>
        <authorList>
            <person name="Schachtman D."/>
        </authorList>
    </citation>
    <scope>NUCLEOTIDE SEQUENCE [LARGE SCALE GENOMIC DNA]</scope>
    <source>
        <strain evidence="2 3">DS1316</strain>
    </source>
</reference>
<keyword evidence="3" id="KW-1185">Reference proteome</keyword>